<accession>A0ABQ9Y7B1</accession>
<protein>
    <recommendedName>
        <fullName evidence="3">Transposase</fullName>
    </recommendedName>
</protein>
<organism evidence="1 2">
    <name type="scientific">Blattamonas nauphoetae</name>
    <dbReference type="NCBI Taxonomy" id="2049346"/>
    <lineage>
        <taxon>Eukaryota</taxon>
        <taxon>Metamonada</taxon>
        <taxon>Preaxostyla</taxon>
        <taxon>Oxymonadida</taxon>
        <taxon>Blattamonas</taxon>
    </lineage>
</organism>
<keyword evidence="2" id="KW-1185">Reference proteome</keyword>
<proteinExistence type="predicted"/>
<evidence type="ECO:0000313" key="2">
    <source>
        <dbReference type="Proteomes" id="UP001281761"/>
    </source>
</evidence>
<evidence type="ECO:0000313" key="1">
    <source>
        <dbReference type="EMBL" id="KAK2959652.1"/>
    </source>
</evidence>
<reference evidence="1 2" key="1">
    <citation type="journal article" date="2022" name="bioRxiv">
        <title>Genomics of Preaxostyla Flagellates Illuminates Evolutionary Transitions and the Path Towards Mitochondrial Loss.</title>
        <authorList>
            <person name="Novak L.V.F."/>
            <person name="Treitli S.C."/>
            <person name="Pyrih J."/>
            <person name="Halakuc P."/>
            <person name="Pipaliya S.V."/>
            <person name="Vacek V."/>
            <person name="Brzon O."/>
            <person name="Soukal P."/>
            <person name="Eme L."/>
            <person name="Dacks J.B."/>
            <person name="Karnkowska A."/>
            <person name="Elias M."/>
            <person name="Hampl V."/>
        </authorList>
    </citation>
    <scope>NUCLEOTIDE SEQUENCE [LARGE SCALE GENOMIC DNA]</scope>
    <source>
        <strain evidence="1">NAU3</strain>
        <tissue evidence="1">Gut</tissue>
    </source>
</reference>
<dbReference type="EMBL" id="JARBJD010000028">
    <property type="protein sequence ID" value="KAK2959652.1"/>
    <property type="molecule type" value="Genomic_DNA"/>
</dbReference>
<dbReference type="Proteomes" id="UP001281761">
    <property type="component" value="Unassembled WGS sequence"/>
</dbReference>
<sequence>MNSELQHFISFVPREWLSHTHITKSTVPAAIPTKRASASIRTCGSELSRSKTPHKPVLLRAVSNKMKVGFRTADQADVSCQVELHHVADPGELLQRIHCCQGLRLFNQKRRQTFRISPHFDRSSYTSWMAVIFCSFLNTFRISSRSPEHANSFGVKRAAVAPLNIAQQKRHMLEPRCDHNVDVVVEEVVEISGLRIGVERKSGKKTSVFRVLIQSMSF</sequence>
<comment type="caution">
    <text evidence="1">The sequence shown here is derived from an EMBL/GenBank/DDBJ whole genome shotgun (WGS) entry which is preliminary data.</text>
</comment>
<name>A0ABQ9Y7B1_9EUKA</name>
<gene>
    <name evidence="1" type="ORF">BLNAU_5430</name>
</gene>
<evidence type="ECO:0008006" key="3">
    <source>
        <dbReference type="Google" id="ProtNLM"/>
    </source>
</evidence>